<dbReference type="InterPro" id="IPR046357">
    <property type="entry name" value="PPIase_dom_sf"/>
</dbReference>
<dbReference type="InterPro" id="IPR027304">
    <property type="entry name" value="Trigger_fact/SurA_dom_sf"/>
</dbReference>
<evidence type="ECO:0000256" key="2">
    <source>
        <dbReference type="ARBA" id="ARBA00022475"/>
    </source>
</evidence>
<evidence type="ECO:0000256" key="6">
    <source>
        <dbReference type="ARBA" id="ARBA00023136"/>
    </source>
</evidence>
<dbReference type="InterPro" id="IPR000297">
    <property type="entry name" value="PPIase_PpiC"/>
</dbReference>
<gene>
    <name evidence="13" type="primary">surA_5</name>
    <name evidence="13" type="ORF">GALL_102640</name>
</gene>
<evidence type="ECO:0000256" key="9">
    <source>
        <dbReference type="ARBA" id="ARBA00040743"/>
    </source>
</evidence>
<comment type="caution">
    <text evidence="13">The sequence shown here is derived from an EMBL/GenBank/DDBJ whole genome shotgun (WGS) entry which is preliminary data.</text>
</comment>
<dbReference type="PANTHER" id="PTHR47529:SF1">
    <property type="entry name" value="PERIPLASMIC CHAPERONE PPID"/>
    <property type="match status" value="1"/>
</dbReference>
<organism evidence="13">
    <name type="scientific">mine drainage metagenome</name>
    <dbReference type="NCBI Taxonomy" id="410659"/>
    <lineage>
        <taxon>unclassified sequences</taxon>
        <taxon>metagenomes</taxon>
        <taxon>ecological metagenomes</taxon>
    </lineage>
</organism>
<feature type="domain" description="PpiC" evidence="12">
    <location>
        <begin position="333"/>
        <end position="440"/>
    </location>
</feature>
<evidence type="ECO:0000256" key="3">
    <source>
        <dbReference type="ARBA" id="ARBA00022519"/>
    </source>
</evidence>
<name>A0A1J5SGN2_9ZZZZ</name>
<keyword evidence="3" id="KW-0997">Cell inner membrane</keyword>
<evidence type="ECO:0000256" key="7">
    <source>
        <dbReference type="ARBA" id="ARBA00023186"/>
    </source>
</evidence>
<keyword evidence="13" id="KW-0413">Isomerase</keyword>
<evidence type="ECO:0000256" key="10">
    <source>
        <dbReference type="ARBA" id="ARBA00042775"/>
    </source>
</evidence>
<dbReference type="Gene3D" id="3.10.50.40">
    <property type="match status" value="1"/>
</dbReference>
<evidence type="ECO:0000313" key="13">
    <source>
        <dbReference type="EMBL" id="OIR07601.1"/>
    </source>
</evidence>
<keyword evidence="6 11" id="KW-0472">Membrane</keyword>
<evidence type="ECO:0000256" key="5">
    <source>
        <dbReference type="ARBA" id="ARBA00022989"/>
    </source>
</evidence>
<feature type="transmembrane region" description="Helical" evidence="11">
    <location>
        <begin position="12"/>
        <end position="28"/>
    </location>
</feature>
<dbReference type="Pfam" id="PF13623">
    <property type="entry name" value="SurA_N_2"/>
    <property type="match status" value="1"/>
</dbReference>
<evidence type="ECO:0000256" key="1">
    <source>
        <dbReference type="ARBA" id="ARBA00004382"/>
    </source>
</evidence>
<dbReference type="AlphaFoldDB" id="A0A1J5SGN2"/>
<keyword evidence="5 11" id="KW-1133">Transmembrane helix</keyword>
<dbReference type="SUPFAM" id="SSF109998">
    <property type="entry name" value="Triger factor/SurA peptide-binding domain-like"/>
    <property type="match status" value="1"/>
</dbReference>
<accession>A0A1J5SGN2</accession>
<comment type="subcellular location">
    <subcellularLocation>
        <location evidence="1">Cell inner membrane</location>
        <topology evidence="1">Single-pass type II membrane protein</topology>
        <orientation evidence="1">Periplasmic side</orientation>
    </subcellularLocation>
</comment>
<keyword evidence="4 11" id="KW-0812">Transmembrane</keyword>
<dbReference type="SUPFAM" id="SSF54534">
    <property type="entry name" value="FKBP-like"/>
    <property type="match status" value="1"/>
</dbReference>
<keyword evidence="2" id="KW-1003">Cell membrane</keyword>
<evidence type="ECO:0000256" key="4">
    <source>
        <dbReference type="ARBA" id="ARBA00022692"/>
    </source>
</evidence>
<sequence>MSVIQRIRDKGAWIVFAIIALALIAFILQDGVRRGGSGFSGGSVIGKVNGESIERADFEQKLSMYGKGQQREQLIGQLWNQEVSTIIMKQEFDKLGLSVSQKELNEIMFGENSPLKREFTDPQTGVFDVERAKEAFAQIKKSKNTEQQAGIIEAYIEPAILQALNSKYQSLIQQSLYVPKWMIEKQQADNNSISSVSFVYVPYSSVSDSSAKVSDDEILNYAKKHRKEYERDEETRSIAYVSFSASASAADSVATKNQLAQLKSEFASTNDIPAFFSKNSTESPYYDGYVSKKEIKQKYIDSITKLPVGGVYGPYVDGNNFVLARVVAEKQIPDSAKVRHILVSTHQQDPNSGTLVRVREDSVARKIMDTVEAEIKSGKNFDSVCAKYSDDGNKNKGGVYDYFASARMVPTFNDFSFDKPVGSKGVIQTEFGFHYVEVLAQKGSGPGYKIAYLAKPIIVSNETDAAANNAAAQFAGTSRNKKQFEENAAKLNKTVIPSGEIKENDFTISGLGESRQLVRWIYEHSAGDINDQPIRIGDNYVVSLISSVIKPGLPPAQVLRPAIESIVRNQKKAKQIIENKFKGNTLEALATSTGTAVQKSDSLLFSNPFIPGVGNDAKFSGTAFNASEKGKVTEPVAGTSGVFALRVENISAKPNSTDTPESIKQTILQSQRMAIYRGSEALRKSAVIKDYRSKFY</sequence>
<evidence type="ECO:0000256" key="11">
    <source>
        <dbReference type="SAM" id="Phobius"/>
    </source>
</evidence>
<dbReference type="Pfam" id="PF13616">
    <property type="entry name" value="Rotamase_3"/>
    <property type="match status" value="1"/>
</dbReference>
<reference evidence="13" key="1">
    <citation type="submission" date="2016-10" db="EMBL/GenBank/DDBJ databases">
        <title>Sequence of Gallionella enrichment culture.</title>
        <authorList>
            <person name="Poehlein A."/>
            <person name="Muehling M."/>
            <person name="Daniel R."/>
        </authorList>
    </citation>
    <scope>NUCLEOTIDE SEQUENCE</scope>
</reference>
<protein>
    <recommendedName>
        <fullName evidence="9">Periplasmic chaperone PpiD</fullName>
    </recommendedName>
    <alternativeName>
        <fullName evidence="10">Periplasmic folding chaperone</fullName>
    </alternativeName>
</protein>
<evidence type="ECO:0000259" key="12">
    <source>
        <dbReference type="PROSITE" id="PS50198"/>
    </source>
</evidence>
<dbReference type="InterPro" id="IPR052029">
    <property type="entry name" value="PpiD_chaperone"/>
</dbReference>
<comment type="similarity">
    <text evidence="8">Belongs to the PpiD chaperone family.</text>
</comment>
<dbReference type="EMBL" id="MLJW01000036">
    <property type="protein sequence ID" value="OIR07601.1"/>
    <property type="molecule type" value="Genomic_DNA"/>
</dbReference>
<dbReference type="GO" id="GO:0005886">
    <property type="term" value="C:plasma membrane"/>
    <property type="evidence" value="ECO:0007669"/>
    <property type="project" value="UniProtKB-SubCell"/>
</dbReference>
<proteinExistence type="inferred from homology"/>
<dbReference type="PANTHER" id="PTHR47529">
    <property type="entry name" value="PEPTIDYL-PROLYL CIS-TRANS ISOMERASE D"/>
    <property type="match status" value="1"/>
</dbReference>
<dbReference type="PROSITE" id="PS50198">
    <property type="entry name" value="PPIC_PPIASE_2"/>
    <property type="match status" value="1"/>
</dbReference>
<keyword evidence="7" id="KW-0143">Chaperone</keyword>
<evidence type="ECO:0000256" key="8">
    <source>
        <dbReference type="ARBA" id="ARBA00038408"/>
    </source>
</evidence>
<dbReference type="GO" id="GO:0003755">
    <property type="term" value="F:peptidyl-prolyl cis-trans isomerase activity"/>
    <property type="evidence" value="ECO:0007669"/>
    <property type="project" value="InterPro"/>
</dbReference>